<dbReference type="SUPFAM" id="SSF54862">
    <property type="entry name" value="4Fe-4S ferredoxins"/>
    <property type="match status" value="1"/>
</dbReference>
<dbReference type="InterPro" id="IPR017896">
    <property type="entry name" value="4Fe4S_Fe-S-bd"/>
</dbReference>
<accession>A0A7C0VBM0</accession>
<dbReference type="AlphaFoldDB" id="A0A7C0VBM0"/>
<keyword evidence="2" id="KW-0408">Iron</keyword>
<dbReference type="EMBL" id="DQWE01000055">
    <property type="protein sequence ID" value="HDI82408.1"/>
    <property type="molecule type" value="Genomic_DNA"/>
</dbReference>
<dbReference type="PANTHER" id="PTHR42827">
    <property type="entry name" value="IRON-SULFUR CLUSTER-BINDING PROTEIN-RELATED"/>
    <property type="match status" value="1"/>
</dbReference>
<organism evidence="6">
    <name type="scientific">candidate division WOR-3 bacterium</name>
    <dbReference type="NCBI Taxonomy" id="2052148"/>
    <lineage>
        <taxon>Bacteria</taxon>
        <taxon>Bacteria division WOR-3</taxon>
    </lineage>
</organism>
<dbReference type="PROSITE" id="PS00198">
    <property type="entry name" value="4FE4S_FER_1"/>
    <property type="match status" value="1"/>
</dbReference>
<dbReference type="Proteomes" id="UP000885847">
    <property type="component" value="Unassembled WGS sequence"/>
</dbReference>
<dbReference type="Gene3D" id="3.30.70.20">
    <property type="match status" value="1"/>
</dbReference>
<dbReference type="InterPro" id="IPR017900">
    <property type="entry name" value="4Fe4S_Fe_S_CS"/>
</dbReference>
<keyword evidence="1" id="KW-0479">Metal-binding</keyword>
<feature type="transmembrane region" description="Helical" evidence="4">
    <location>
        <begin position="40"/>
        <end position="57"/>
    </location>
</feature>
<evidence type="ECO:0000256" key="3">
    <source>
        <dbReference type="ARBA" id="ARBA00023014"/>
    </source>
</evidence>
<keyword evidence="4" id="KW-0472">Membrane</keyword>
<name>A0A7C0VBM0_UNCW3</name>
<comment type="caution">
    <text evidence="6">The sequence shown here is derived from an EMBL/GenBank/DDBJ whole genome shotgun (WGS) entry which is preliminary data.</text>
</comment>
<protein>
    <submittedName>
        <fullName evidence="6">4Fe-4S dicluster domain-containing protein</fullName>
    </submittedName>
</protein>
<evidence type="ECO:0000256" key="1">
    <source>
        <dbReference type="ARBA" id="ARBA00022723"/>
    </source>
</evidence>
<keyword evidence="4" id="KW-0812">Transmembrane</keyword>
<dbReference type="PANTHER" id="PTHR42827:SF1">
    <property type="entry name" value="IRON-SULFUR CLUSTER-BINDING PROTEIN"/>
    <property type="match status" value="1"/>
</dbReference>
<reference evidence="6" key="1">
    <citation type="journal article" date="2020" name="mSystems">
        <title>Genome- and Community-Level Interaction Insights into Carbon Utilization and Element Cycling Functions of Hydrothermarchaeota in Hydrothermal Sediment.</title>
        <authorList>
            <person name="Zhou Z."/>
            <person name="Liu Y."/>
            <person name="Xu W."/>
            <person name="Pan J."/>
            <person name="Luo Z.H."/>
            <person name="Li M."/>
        </authorList>
    </citation>
    <scope>NUCLEOTIDE SEQUENCE [LARGE SCALE GENOMIC DNA]</scope>
    <source>
        <strain evidence="6">HyVt-102</strain>
    </source>
</reference>
<sequence>MFKLVVFYTSCIIWSAITLFFLLFTIYAKKDGEKRPFLRSLILLVLSLTILWVQIFLEGFYVQLFQCITLALFLLFALISAIPYRNRHTLKIYPSKERFDERDVMFARGEYRPGTKKYRIYYGELHPEKKEFDDRLRELPEPCEGGAFYDRLLSSICCSEFSFISKLLEYVDGGIEGDMVELTPEEFTEHIKWFTKYLGADLVGIAPVEERYFYSHVGRGPEEWGREIKVEHKYAISFAVEMDYMMLSHAPRIHTTVESAKKYVEVAVIAIILAEYIRRLGYSARAHISESNYQAILPPFAYLAGIGELGRLGYIITREFGPRVRLGLVTTNLPLITDKPISFGVQDMCSFCTKCADNCPAQAIPSGEKTVVRGVEKWQLDYEKCYYYWKKIGTDCGLCMYTCPYSRATNPLQNLLRRFSTLSHFARRFYLWWDDFFYGKYPRRII</sequence>
<dbReference type="Pfam" id="PF12838">
    <property type="entry name" value="Fer4_7"/>
    <property type="match status" value="1"/>
</dbReference>
<feature type="transmembrane region" description="Helical" evidence="4">
    <location>
        <begin position="6"/>
        <end position="28"/>
    </location>
</feature>
<proteinExistence type="predicted"/>
<dbReference type="PROSITE" id="PS51379">
    <property type="entry name" value="4FE4S_FER_2"/>
    <property type="match status" value="1"/>
</dbReference>
<evidence type="ECO:0000259" key="5">
    <source>
        <dbReference type="PROSITE" id="PS51379"/>
    </source>
</evidence>
<dbReference type="GO" id="GO:0051536">
    <property type="term" value="F:iron-sulfur cluster binding"/>
    <property type="evidence" value="ECO:0007669"/>
    <property type="project" value="UniProtKB-KW"/>
</dbReference>
<keyword evidence="3" id="KW-0411">Iron-sulfur</keyword>
<feature type="transmembrane region" description="Helical" evidence="4">
    <location>
        <begin position="63"/>
        <end position="84"/>
    </location>
</feature>
<keyword evidence="4" id="KW-1133">Transmembrane helix</keyword>
<evidence type="ECO:0000313" key="6">
    <source>
        <dbReference type="EMBL" id="HDI82408.1"/>
    </source>
</evidence>
<feature type="domain" description="4Fe-4S ferredoxin-type" evidence="5">
    <location>
        <begin position="339"/>
        <end position="369"/>
    </location>
</feature>
<evidence type="ECO:0000256" key="2">
    <source>
        <dbReference type="ARBA" id="ARBA00023004"/>
    </source>
</evidence>
<gene>
    <name evidence="6" type="ORF">ENF18_01280</name>
</gene>
<evidence type="ECO:0000256" key="4">
    <source>
        <dbReference type="SAM" id="Phobius"/>
    </source>
</evidence>
<dbReference type="GO" id="GO:0046872">
    <property type="term" value="F:metal ion binding"/>
    <property type="evidence" value="ECO:0007669"/>
    <property type="project" value="UniProtKB-KW"/>
</dbReference>